<protein>
    <recommendedName>
        <fullName evidence="2">Glycosyltransferase</fullName>
    </recommendedName>
</protein>
<proteinExistence type="predicted"/>
<evidence type="ECO:0000313" key="1">
    <source>
        <dbReference type="EMBL" id="QHT24156.1"/>
    </source>
</evidence>
<dbReference type="AlphaFoldDB" id="A0A6C0E4T5"/>
<dbReference type="EMBL" id="MN739743">
    <property type="protein sequence ID" value="QHT24156.1"/>
    <property type="molecule type" value="Genomic_DNA"/>
</dbReference>
<accession>A0A6C0E4T5</accession>
<reference evidence="1" key="1">
    <citation type="journal article" date="2020" name="Nature">
        <title>Giant virus diversity and host interactions through global metagenomics.</title>
        <authorList>
            <person name="Schulz F."/>
            <person name="Roux S."/>
            <person name="Paez-Espino D."/>
            <person name="Jungbluth S."/>
            <person name="Walsh D.A."/>
            <person name="Denef V.J."/>
            <person name="McMahon K.D."/>
            <person name="Konstantinidis K.T."/>
            <person name="Eloe-Fadrosh E.A."/>
            <person name="Kyrpides N.C."/>
            <person name="Woyke T."/>
        </authorList>
    </citation>
    <scope>NUCLEOTIDE SEQUENCE</scope>
    <source>
        <strain evidence="1">GVMAG-M-3300023179-138</strain>
    </source>
</reference>
<sequence>MRLFNLDLHISVIADIKDILSRVAPTVEVVDWSLSGHTWVFGKNPTTVEIINQHTWQQLSPDIIAQFHAHYDAFLSGFDGFIVAHPNVFALLFEKYGKPIIVVNSCRYDMPACTTGQHLTVIGDLNACFARLAAKGLLRFFSNNKADNAYFLLANPTIPTEIVPSLCLYTGLTWVPGSQSKFLLYSGNAPQHPLVLHRAALGRFDWKTLMLFRALIHIPYEASTMSIFEHLSSGIPLFFPTKRFLSELISTGAAGIQCNYWRTFAKQAPPDYLAATDNTAFWLDRADYYDIEGAYYFDSFADLFQQLDTFVDINYEHRMAFLAARKERVLDKWRHVITDYQ</sequence>
<organism evidence="1">
    <name type="scientific">viral metagenome</name>
    <dbReference type="NCBI Taxonomy" id="1070528"/>
    <lineage>
        <taxon>unclassified sequences</taxon>
        <taxon>metagenomes</taxon>
        <taxon>organismal metagenomes</taxon>
    </lineage>
</organism>
<name>A0A6C0E4T5_9ZZZZ</name>
<evidence type="ECO:0008006" key="2">
    <source>
        <dbReference type="Google" id="ProtNLM"/>
    </source>
</evidence>